<proteinExistence type="predicted"/>
<comment type="caution">
    <text evidence="1">The sequence shown here is derived from an EMBL/GenBank/DDBJ whole genome shotgun (WGS) entry which is preliminary data.</text>
</comment>
<evidence type="ECO:0000313" key="1">
    <source>
        <dbReference type="EMBL" id="KAK8192681.1"/>
    </source>
</evidence>
<name>A0ACC3S3P9_9PEZI</name>
<dbReference type="Proteomes" id="UP001320706">
    <property type="component" value="Unassembled WGS sequence"/>
</dbReference>
<organism evidence="1 2">
    <name type="scientific">Zalaria obscura</name>
    <dbReference type="NCBI Taxonomy" id="2024903"/>
    <lineage>
        <taxon>Eukaryota</taxon>
        <taxon>Fungi</taxon>
        <taxon>Dikarya</taxon>
        <taxon>Ascomycota</taxon>
        <taxon>Pezizomycotina</taxon>
        <taxon>Dothideomycetes</taxon>
        <taxon>Dothideomycetidae</taxon>
        <taxon>Dothideales</taxon>
        <taxon>Zalariaceae</taxon>
        <taxon>Zalaria</taxon>
    </lineage>
</organism>
<accession>A0ACC3S3P9</accession>
<sequence>MSSPHVSNVELDVEGLGKISGLCFDGQTCQYYGIPFATVPGRFRRAKPAAAPWPENKWDGTKLGSFPRQPPRDFYPIPNPQRPWVENPVQSSTECLNLNISVPTPPAESAGKAEYPVMVFYHGGAFVYAAGNAAIYDGRKLAEISKQLHGIPTIIITPNFRLGAFGFLASKEIREYNQEHGEDGVGNYGLWDQVEALRWIQKHISAFGGDPKKVTLFGQSAGGVSVNVHMLRNEPLFSSAIIQSGLLPLCGVMSVDQYQVVYDKLLKVLEIPESLPPRERLQKLLEVDETQLTMAMIPVGVIPVLTYSPCDDHYLIGDRAIPTYSQYSDFHPPDWCQRVIIGDVANECMIWNKTYREHDAEEFISRIKSFLKDDTKAQKFFDLYDIKPGMDRTETFYKIEKFTTDGLYTAVDWLALRSHPQMYAYHFDVPSPFDNEWNGLAHHSLDNVYIWGLLKHLLPPHQQKVSETMTECWLRFANGQDPWERFDKSGKIMIFEDDKCVMKTVQEDAARGYEKWEEIEKAGLLDDFQFLCDDLCMRRREMTDPSVEPQALKVQDLSTLGIKTKSQLFGAGI</sequence>
<dbReference type="EMBL" id="JAMKPW020000044">
    <property type="protein sequence ID" value="KAK8192681.1"/>
    <property type="molecule type" value="Genomic_DNA"/>
</dbReference>
<gene>
    <name evidence="1" type="ORF">M8818_007853</name>
</gene>
<reference evidence="1" key="1">
    <citation type="submission" date="2024-02" db="EMBL/GenBank/DDBJ databases">
        <title>Metagenome Assembled Genome of Zalaria obscura JY119.</title>
        <authorList>
            <person name="Vighnesh L."/>
            <person name="Jagadeeshwari U."/>
            <person name="Venkata Ramana C."/>
            <person name="Sasikala C."/>
        </authorList>
    </citation>
    <scope>NUCLEOTIDE SEQUENCE</scope>
    <source>
        <strain evidence="1">JY119</strain>
    </source>
</reference>
<keyword evidence="2" id="KW-1185">Reference proteome</keyword>
<protein>
    <submittedName>
        <fullName evidence="1">Uncharacterized protein</fullName>
    </submittedName>
</protein>
<evidence type="ECO:0000313" key="2">
    <source>
        <dbReference type="Proteomes" id="UP001320706"/>
    </source>
</evidence>